<feature type="signal peptide" evidence="1">
    <location>
        <begin position="1"/>
        <end position="23"/>
    </location>
</feature>
<sequence>MRTLRLKLTFMTIMKMNLNVVYSSCPCSHRSSSNLPNNLSFDIRVEILDNPTTYIECFDINYCLVFASIPHQYSNLSNFVSHLLGIPACYHVIATIISINRSLTE</sequence>
<reference evidence="2" key="1">
    <citation type="submission" date="2021-05" db="EMBL/GenBank/DDBJ databases">
        <authorList>
            <person name="Alioto T."/>
            <person name="Alioto T."/>
            <person name="Gomez Garrido J."/>
        </authorList>
    </citation>
    <scope>NUCLEOTIDE SEQUENCE</scope>
</reference>
<organism evidence="2">
    <name type="scientific">Cacopsylla melanoneura</name>
    <dbReference type="NCBI Taxonomy" id="428564"/>
    <lineage>
        <taxon>Eukaryota</taxon>
        <taxon>Metazoa</taxon>
        <taxon>Ecdysozoa</taxon>
        <taxon>Arthropoda</taxon>
        <taxon>Hexapoda</taxon>
        <taxon>Insecta</taxon>
        <taxon>Pterygota</taxon>
        <taxon>Neoptera</taxon>
        <taxon>Paraneoptera</taxon>
        <taxon>Hemiptera</taxon>
        <taxon>Sternorrhyncha</taxon>
        <taxon>Psylloidea</taxon>
        <taxon>Psyllidae</taxon>
        <taxon>Psyllinae</taxon>
        <taxon>Cacopsylla</taxon>
    </lineage>
</organism>
<feature type="chain" id="PRO_5034423772" evidence="1">
    <location>
        <begin position="24"/>
        <end position="105"/>
    </location>
</feature>
<dbReference type="AlphaFoldDB" id="A0A8D9ALJ8"/>
<evidence type="ECO:0000313" key="2">
    <source>
        <dbReference type="EMBL" id="CAG6768769.1"/>
    </source>
</evidence>
<proteinExistence type="predicted"/>
<name>A0A8D9ALJ8_9HEMI</name>
<evidence type="ECO:0000256" key="1">
    <source>
        <dbReference type="SAM" id="SignalP"/>
    </source>
</evidence>
<dbReference type="EMBL" id="HBUF01577366">
    <property type="protein sequence ID" value="CAG6768769.1"/>
    <property type="molecule type" value="Transcribed_RNA"/>
</dbReference>
<accession>A0A8D9ALJ8</accession>
<protein>
    <submittedName>
        <fullName evidence="2">Uncharacterized protein</fullName>
    </submittedName>
</protein>
<keyword evidence="1" id="KW-0732">Signal</keyword>